<keyword evidence="1" id="KW-0863">Zinc-finger</keyword>
<gene>
    <name evidence="4" type="ORF">g.41921</name>
</gene>
<evidence type="ECO:0000313" key="4">
    <source>
        <dbReference type="EMBL" id="JAS30016.1"/>
    </source>
</evidence>
<dbReference type="InterPro" id="IPR005162">
    <property type="entry name" value="Retrotrans_gag_dom"/>
</dbReference>
<name>A0A1B6DWH0_9HEMI</name>
<dbReference type="GO" id="GO:0003676">
    <property type="term" value="F:nucleic acid binding"/>
    <property type="evidence" value="ECO:0007669"/>
    <property type="project" value="InterPro"/>
</dbReference>
<dbReference type="InterPro" id="IPR001878">
    <property type="entry name" value="Znf_CCHC"/>
</dbReference>
<dbReference type="EMBL" id="GEDC01007282">
    <property type="protein sequence ID" value="JAS30016.1"/>
    <property type="molecule type" value="Transcribed_RNA"/>
</dbReference>
<keyword evidence="1" id="KW-0479">Metal-binding</keyword>
<keyword evidence="1" id="KW-0862">Zinc</keyword>
<evidence type="ECO:0000256" key="1">
    <source>
        <dbReference type="PROSITE-ProRule" id="PRU00047"/>
    </source>
</evidence>
<protein>
    <recommendedName>
        <fullName evidence="3">CCHC-type domain-containing protein</fullName>
    </recommendedName>
</protein>
<feature type="domain" description="CCHC-type" evidence="3">
    <location>
        <begin position="375"/>
        <end position="390"/>
    </location>
</feature>
<dbReference type="GO" id="GO:0008270">
    <property type="term" value="F:zinc ion binding"/>
    <property type="evidence" value="ECO:0007669"/>
    <property type="project" value="UniProtKB-KW"/>
</dbReference>
<evidence type="ECO:0000256" key="2">
    <source>
        <dbReference type="SAM" id="MobiDB-lite"/>
    </source>
</evidence>
<organism evidence="4">
    <name type="scientific">Clastoptera arizonana</name>
    <name type="common">Arizona spittle bug</name>
    <dbReference type="NCBI Taxonomy" id="38151"/>
    <lineage>
        <taxon>Eukaryota</taxon>
        <taxon>Metazoa</taxon>
        <taxon>Ecdysozoa</taxon>
        <taxon>Arthropoda</taxon>
        <taxon>Hexapoda</taxon>
        <taxon>Insecta</taxon>
        <taxon>Pterygota</taxon>
        <taxon>Neoptera</taxon>
        <taxon>Paraneoptera</taxon>
        <taxon>Hemiptera</taxon>
        <taxon>Auchenorrhyncha</taxon>
        <taxon>Cercopoidea</taxon>
        <taxon>Clastopteridae</taxon>
        <taxon>Clastoptera</taxon>
    </lineage>
</organism>
<accession>A0A1B6DWH0</accession>
<reference evidence="4" key="1">
    <citation type="submission" date="2015-12" db="EMBL/GenBank/DDBJ databases">
        <title>De novo transcriptome assembly of four potential Pierce s Disease insect vectors from Arizona vineyards.</title>
        <authorList>
            <person name="Tassone E.E."/>
        </authorList>
    </citation>
    <scope>NUCLEOTIDE SEQUENCE</scope>
</reference>
<sequence length="398" mass="46429">MDVNRLEIDDVKHELKIRGIPDMTDEEQMKSVLKKLIGLELTTKISMIKETLNVDEEEKECRSKIVELRTQIPQFSGRYNDGRYKKLLARITHLIIRLERLPKSIPQREVLLGEVNDLKFSLNIKAPPPATSKDVQSEDENGEFVEGQNKSNEMSSTASSEINKVHKAYLPVSQWKIVKYTGDNPRISLGNFLLKVQDKCISRHVDDEELFDSASDLFDGTALAYYRYIRNRVNSWSELVVKLREVFQGPYYDERLLEEIKERKQGPNEPITLYLAKMHNYFERLTEPPVEKEKLKIIERNLHPFFLKHLSHVDYNSLIELEEIGKKLERGKKLAEGFNKFSSGMKLEPDLEYRNPYSGGKRKEGGFGRNQNATCWYCHRPGHRYQDCDQQNEDEKSE</sequence>
<dbReference type="PROSITE" id="PS50158">
    <property type="entry name" value="ZF_CCHC"/>
    <property type="match status" value="1"/>
</dbReference>
<dbReference type="Pfam" id="PF03732">
    <property type="entry name" value="Retrotrans_gag"/>
    <property type="match status" value="1"/>
</dbReference>
<dbReference type="AlphaFoldDB" id="A0A1B6DWH0"/>
<evidence type="ECO:0000259" key="3">
    <source>
        <dbReference type="PROSITE" id="PS50158"/>
    </source>
</evidence>
<proteinExistence type="predicted"/>
<feature type="region of interest" description="Disordered" evidence="2">
    <location>
        <begin position="129"/>
        <end position="156"/>
    </location>
</feature>